<evidence type="ECO:0000256" key="1">
    <source>
        <dbReference type="ARBA" id="ARBA00022670"/>
    </source>
</evidence>
<sequence>MKEEQNIKNVCSFEKKVKLKRITLLNCENCGFRSKYDQNSSATKSLKESRIIGGRDAEQGEWPWAVSLQLSRRHYCGGSIVSAWWILTAAHCFYGDKTKYKNLRVEVGVTVLHQAKGVKEVTKIITHETFSEASLDNDIALLLLSSEILLDDFMTPICLPPPETFKIEDWKTCFVTGWGTTVPGDLSKGSSVLQKVEMVLIDWNLCMEWLWTITQNMLCAGYEEGGLDACQGDSGGPLVCTGWKISTWHQVGIVSWGRGCGEKKKPGVYTLVSKYSDWIQSEATKAGKPFKPQELTTQETSTNVLPTCDFQEVHVSIESASSTYPAYSWRALTSFALVHSASSFP</sequence>
<dbReference type="CDD" id="cd00190">
    <property type="entry name" value="Tryp_SPc"/>
    <property type="match status" value="1"/>
</dbReference>
<protein>
    <submittedName>
        <fullName evidence="8">Serine protease 55-like</fullName>
    </submittedName>
</protein>
<evidence type="ECO:0000313" key="7">
    <source>
        <dbReference type="Proteomes" id="UP000515159"/>
    </source>
</evidence>
<evidence type="ECO:0000256" key="2">
    <source>
        <dbReference type="ARBA" id="ARBA00022801"/>
    </source>
</evidence>
<proteinExistence type="predicted"/>
<dbReference type="KEGG" id="gsh:117349792"/>
<evidence type="ECO:0000256" key="4">
    <source>
        <dbReference type="ARBA" id="ARBA00023157"/>
    </source>
</evidence>
<dbReference type="GO" id="GO:0004252">
    <property type="term" value="F:serine-type endopeptidase activity"/>
    <property type="evidence" value="ECO:0007669"/>
    <property type="project" value="InterPro"/>
</dbReference>
<dbReference type="InterPro" id="IPR009003">
    <property type="entry name" value="Peptidase_S1_PA"/>
</dbReference>
<dbReference type="InterPro" id="IPR043504">
    <property type="entry name" value="Peptidase_S1_PA_chymotrypsin"/>
</dbReference>
<evidence type="ECO:0000313" key="8">
    <source>
        <dbReference type="RefSeq" id="XP_033779277.1"/>
    </source>
</evidence>
<dbReference type="Gene3D" id="2.40.10.10">
    <property type="entry name" value="Trypsin-like serine proteases"/>
    <property type="match status" value="1"/>
</dbReference>
<keyword evidence="7" id="KW-1185">Reference proteome</keyword>
<dbReference type="PROSITE" id="PS00134">
    <property type="entry name" value="TRYPSIN_HIS"/>
    <property type="match status" value="1"/>
</dbReference>
<dbReference type="FunCoup" id="A0A6P8NSG9">
    <property type="interactions" value="70"/>
</dbReference>
<dbReference type="OrthoDB" id="546450at2759"/>
<accession>A0A6P8NSG9</accession>
<dbReference type="Pfam" id="PF00089">
    <property type="entry name" value="Trypsin"/>
    <property type="match status" value="1"/>
</dbReference>
<dbReference type="GO" id="GO:0006508">
    <property type="term" value="P:proteolysis"/>
    <property type="evidence" value="ECO:0007669"/>
    <property type="project" value="UniProtKB-KW"/>
</dbReference>
<keyword evidence="1 5" id="KW-0645">Protease</keyword>
<keyword evidence="4" id="KW-1015">Disulfide bond</keyword>
<keyword evidence="2 5" id="KW-0378">Hydrolase</keyword>
<gene>
    <name evidence="8" type="primary">LOC117349792</name>
</gene>
<dbReference type="PROSITE" id="PS50240">
    <property type="entry name" value="TRYPSIN_DOM"/>
    <property type="match status" value="1"/>
</dbReference>
<dbReference type="SUPFAM" id="SSF50494">
    <property type="entry name" value="Trypsin-like serine proteases"/>
    <property type="match status" value="1"/>
</dbReference>
<dbReference type="InterPro" id="IPR018114">
    <property type="entry name" value="TRYPSIN_HIS"/>
</dbReference>
<dbReference type="PROSITE" id="PS00135">
    <property type="entry name" value="TRYPSIN_SER"/>
    <property type="match status" value="1"/>
</dbReference>
<dbReference type="Proteomes" id="UP000515159">
    <property type="component" value="Chromosome 16"/>
</dbReference>
<reference evidence="8" key="1">
    <citation type="submission" date="2025-08" db="UniProtKB">
        <authorList>
            <consortium name="RefSeq"/>
        </authorList>
    </citation>
    <scope>IDENTIFICATION</scope>
</reference>
<dbReference type="GeneID" id="117349792"/>
<dbReference type="PRINTS" id="PR00722">
    <property type="entry name" value="CHYMOTRYPSIN"/>
</dbReference>
<name>A0A6P8NSG9_GEOSA</name>
<dbReference type="PANTHER" id="PTHR24252">
    <property type="entry name" value="ACROSIN-RELATED"/>
    <property type="match status" value="1"/>
</dbReference>
<dbReference type="RefSeq" id="XP_033779277.1">
    <property type="nucleotide sequence ID" value="XM_033923386.1"/>
</dbReference>
<dbReference type="InterPro" id="IPR001254">
    <property type="entry name" value="Trypsin_dom"/>
</dbReference>
<dbReference type="SMART" id="SM00020">
    <property type="entry name" value="Tryp_SPc"/>
    <property type="match status" value="1"/>
</dbReference>
<dbReference type="InParanoid" id="A0A6P8NSG9"/>
<dbReference type="AlphaFoldDB" id="A0A6P8NSG9"/>
<keyword evidence="3 5" id="KW-0720">Serine protease</keyword>
<dbReference type="PANTHER" id="PTHR24252:SF7">
    <property type="entry name" value="HYALIN"/>
    <property type="match status" value="1"/>
</dbReference>
<dbReference type="FunFam" id="2.40.10.10:FF:000003">
    <property type="entry name" value="Transmembrane serine protease 3"/>
    <property type="match status" value="1"/>
</dbReference>
<feature type="domain" description="Peptidase S1" evidence="6">
    <location>
        <begin position="51"/>
        <end position="284"/>
    </location>
</feature>
<evidence type="ECO:0000256" key="3">
    <source>
        <dbReference type="ARBA" id="ARBA00022825"/>
    </source>
</evidence>
<evidence type="ECO:0000259" key="6">
    <source>
        <dbReference type="PROSITE" id="PS50240"/>
    </source>
</evidence>
<dbReference type="InterPro" id="IPR001314">
    <property type="entry name" value="Peptidase_S1A"/>
</dbReference>
<evidence type="ECO:0000256" key="5">
    <source>
        <dbReference type="RuleBase" id="RU363034"/>
    </source>
</evidence>
<organism evidence="7 8">
    <name type="scientific">Geotrypetes seraphini</name>
    <name type="common">Gaboon caecilian</name>
    <name type="synonym">Caecilia seraphini</name>
    <dbReference type="NCBI Taxonomy" id="260995"/>
    <lineage>
        <taxon>Eukaryota</taxon>
        <taxon>Metazoa</taxon>
        <taxon>Chordata</taxon>
        <taxon>Craniata</taxon>
        <taxon>Vertebrata</taxon>
        <taxon>Euteleostomi</taxon>
        <taxon>Amphibia</taxon>
        <taxon>Gymnophiona</taxon>
        <taxon>Geotrypetes</taxon>
    </lineage>
</organism>
<dbReference type="InterPro" id="IPR033116">
    <property type="entry name" value="TRYPSIN_SER"/>
</dbReference>